<dbReference type="AlphaFoldDB" id="A0A4Q0XSN7"/>
<dbReference type="EMBL" id="PDKN01000001">
    <property type="protein sequence ID" value="RXJ60527.1"/>
    <property type="molecule type" value="Genomic_DNA"/>
</dbReference>
<keyword evidence="1" id="KW-0812">Transmembrane</keyword>
<dbReference type="InterPro" id="IPR003848">
    <property type="entry name" value="DUF218"/>
</dbReference>
<dbReference type="Proteomes" id="UP000290657">
    <property type="component" value="Unassembled WGS sequence"/>
</dbReference>
<sequence>MAFTLKKVISFFLMPLSIIAILFFIGLYFFWTRRYNKANVVLVTTFLLFLLVGFAPLSNMLVKPLENRYHTVETYDENIEYILLLGGNFKTRGDEALRLYHQHEDIKIITSGYGGYNPISDAKSAALKLMDVGIPKEDILVEEKSQDTHEEALMMKQYVQDRPFYLVTSALHMPRAMLLFEQEGLKPIAAPTDFIQVQHLGMLKLFNANNILITQRAMHEYIGIVYTQIKEGIKTLKGFL</sequence>
<dbReference type="GO" id="GO:0000270">
    <property type="term" value="P:peptidoglycan metabolic process"/>
    <property type="evidence" value="ECO:0007669"/>
    <property type="project" value="TreeGrafter"/>
</dbReference>
<dbReference type="GO" id="GO:0043164">
    <property type="term" value="P:Gram-negative-bacterium-type cell wall biogenesis"/>
    <property type="evidence" value="ECO:0007669"/>
    <property type="project" value="TreeGrafter"/>
</dbReference>
<organism evidence="3 4">
    <name type="scientific">Candidatus Marinarcus aquaticus</name>
    <dbReference type="NCBI Taxonomy" id="2044504"/>
    <lineage>
        <taxon>Bacteria</taxon>
        <taxon>Pseudomonadati</taxon>
        <taxon>Campylobacterota</taxon>
        <taxon>Epsilonproteobacteria</taxon>
        <taxon>Campylobacterales</taxon>
        <taxon>Arcobacteraceae</taxon>
        <taxon>Candidatus Marinarcus</taxon>
    </lineage>
</organism>
<evidence type="ECO:0000259" key="2">
    <source>
        <dbReference type="Pfam" id="PF02698"/>
    </source>
</evidence>
<proteinExistence type="predicted"/>
<evidence type="ECO:0000313" key="3">
    <source>
        <dbReference type="EMBL" id="RXJ60527.1"/>
    </source>
</evidence>
<dbReference type="CDD" id="cd06259">
    <property type="entry name" value="YdcF-like"/>
    <property type="match status" value="1"/>
</dbReference>
<keyword evidence="1" id="KW-0472">Membrane</keyword>
<evidence type="ECO:0000313" key="4">
    <source>
        <dbReference type="Proteomes" id="UP000290657"/>
    </source>
</evidence>
<dbReference type="RefSeq" id="WP_128994662.1">
    <property type="nucleotide sequence ID" value="NZ_PDKN01000001.1"/>
</dbReference>
<name>A0A4Q0XSN7_9BACT</name>
<dbReference type="Gene3D" id="3.40.50.620">
    <property type="entry name" value="HUPs"/>
    <property type="match status" value="1"/>
</dbReference>
<keyword evidence="4" id="KW-1185">Reference proteome</keyword>
<feature type="transmembrane region" description="Helical" evidence="1">
    <location>
        <begin position="12"/>
        <end position="31"/>
    </location>
</feature>
<evidence type="ECO:0000256" key="1">
    <source>
        <dbReference type="SAM" id="Phobius"/>
    </source>
</evidence>
<keyword evidence="1" id="KW-1133">Transmembrane helix</keyword>
<dbReference type="InterPro" id="IPR051599">
    <property type="entry name" value="Cell_Envelope_Assoc"/>
</dbReference>
<dbReference type="PANTHER" id="PTHR30336:SF4">
    <property type="entry name" value="ENVELOPE BIOGENESIS FACTOR ELYC"/>
    <property type="match status" value="1"/>
</dbReference>
<dbReference type="PANTHER" id="PTHR30336">
    <property type="entry name" value="INNER MEMBRANE PROTEIN, PROBABLE PERMEASE"/>
    <property type="match status" value="1"/>
</dbReference>
<protein>
    <recommendedName>
        <fullName evidence="2">DUF218 domain-containing protein</fullName>
    </recommendedName>
</protein>
<dbReference type="GO" id="GO:0005886">
    <property type="term" value="C:plasma membrane"/>
    <property type="evidence" value="ECO:0007669"/>
    <property type="project" value="TreeGrafter"/>
</dbReference>
<dbReference type="InterPro" id="IPR014729">
    <property type="entry name" value="Rossmann-like_a/b/a_fold"/>
</dbReference>
<dbReference type="Pfam" id="PF02698">
    <property type="entry name" value="DUF218"/>
    <property type="match status" value="1"/>
</dbReference>
<dbReference type="OrthoDB" id="9809813at2"/>
<comment type="caution">
    <text evidence="3">The sequence shown here is derived from an EMBL/GenBank/DDBJ whole genome shotgun (WGS) entry which is preliminary data.</text>
</comment>
<reference evidence="3 4" key="1">
    <citation type="submission" date="2017-10" db="EMBL/GenBank/DDBJ databases">
        <title>Genomics of the genus Arcobacter.</title>
        <authorList>
            <person name="Perez-Cataluna A."/>
            <person name="Figueras M.J."/>
        </authorList>
    </citation>
    <scope>NUCLEOTIDE SEQUENCE [LARGE SCALE GENOMIC DNA]</scope>
    <source>
        <strain evidence="3 4">CECT 8987</strain>
    </source>
</reference>
<feature type="transmembrane region" description="Helical" evidence="1">
    <location>
        <begin position="38"/>
        <end position="57"/>
    </location>
</feature>
<accession>A0A4Q0XSN7</accession>
<gene>
    <name evidence="3" type="ORF">CRV04_00490</name>
</gene>
<feature type="domain" description="DUF218" evidence="2">
    <location>
        <begin position="81"/>
        <end position="223"/>
    </location>
</feature>